<name>A0ACC2J6R1_9PEZI</name>
<comment type="caution">
    <text evidence="1">The sequence shown here is derived from an EMBL/GenBank/DDBJ whole genome shotgun (WGS) entry which is preliminary data.</text>
</comment>
<proteinExistence type="predicted"/>
<accession>A0ACC2J6R1</accession>
<dbReference type="Proteomes" id="UP001153332">
    <property type="component" value="Unassembled WGS sequence"/>
</dbReference>
<dbReference type="EMBL" id="JAPUUL010003425">
    <property type="protein sequence ID" value="KAJ8123023.1"/>
    <property type="molecule type" value="Genomic_DNA"/>
</dbReference>
<organism evidence="1 2">
    <name type="scientific">Lasiodiplodia mahajangana</name>
    <dbReference type="NCBI Taxonomy" id="1108764"/>
    <lineage>
        <taxon>Eukaryota</taxon>
        <taxon>Fungi</taxon>
        <taxon>Dikarya</taxon>
        <taxon>Ascomycota</taxon>
        <taxon>Pezizomycotina</taxon>
        <taxon>Dothideomycetes</taxon>
        <taxon>Dothideomycetes incertae sedis</taxon>
        <taxon>Botryosphaeriales</taxon>
        <taxon>Botryosphaeriaceae</taxon>
        <taxon>Lasiodiplodia</taxon>
    </lineage>
</organism>
<gene>
    <name evidence="1" type="ORF">O1611_g9695</name>
</gene>
<evidence type="ECO:0000313" key="2">
    <source>
        <dbReference type="Proteomes" id="UP001153332"/>
    </source>
</evidence>
<keyword evidence="2" id="KW-1185">Reference proteome</keyword>
<sequence length="806" mass="91609">MERIPSQPYEVDSDDDYNDSPTQAFIAPLLPQEDPAKEAFDRIIKDAENDKLILKTKSNREEFTTKYQKHFNARIQPENQTLFHVVANRIGHTHLTYYLVRHHPQLLQIRDDSGKTPLYITIVRKNFNALAAILDKYSDDLDSLLAVACDHGRNCIHAAIFHNLDEAYTLRLIEKASEDTLCMRDQDGLTPLHLAVQYSRCSESQLRIVRALIARGDRALDEFSTNPKDLSVYMYHQYTRDKVETGMKTSLEAVRGREIISNGPSSGIPSRVREMPETDQLRDEDGGRAASRPPNNHEANTRDFRTAFRNGTSSDEAQPGSSEQQSGYIENQTRASGPGTVGNQQEWHRLVSQDRPKRDDGRREWADKILQEIKLYYLRSTFRSATRSRPREQNQALRFLHGENIRDWNLCFDYSRAPTPVHRSSFEQSFAHMHFDNVLRYVAFNKVELHIPPSRDSQLQAKKSALQPRPGRGRTDLTFFFNWLRSKHVDHILRVIVEDSLERPHSDKAIESCLKHFQVESLEWRKLDICPETLFNACRVVNHLHLWWSGNRAILRAWSEPEGLAKLEKLKTITLLWNSAEVLEPVDVIESYIKDFKIRLAKAVRTFEMGKASSNMHSIAQRFQRTKTGDEGLVNGEATPLRTILVESIEENTPMNHNGAASGGTRVKPLSTTNQRNLSAHRWLNCMDTFADEIQNVEVPPTQRDKLKKDITVALIDDGVNISVPTVAGKVIGGATFDRGGPDENGPSPYFLSASGHGTVMADMICRVCPTAKLYVFKLETHATQDLITEGQAHNQIVTKSAAQIC</sequence>
<reference evidence="1" key="1">
    <citation type="submission" date="2022-12" db="EMBL/GenBank/DDBJ databases">
        <title>Genome Sequence of Lasiodiplodia mahajangana.</title>
        <authorList>
            <person name="Buettner E."/>
        </authorList>
    </citation>
    <scope>NUCLEOTIDE SEQUENCE</scope>
    <source>
        <strain evidence="1">VT137</strain>
    </source>
</reference>
<evidence type="ECO:0000313" key="1">
    <source>
        <dbReference type="EMBL" id="KAJ8123023.1"/>
    </source>
</evidence>
<protein>
    <submittedName>
        <fullName evidence="1">Uncharacterized protein</fullName>
    </submittedName>
</protein>